<evidence type="ECO:0000256" key="1">
    <source>
        <dbReference type="SAM" id="Phobius"/>
    </source>
</evidence>
<dbReference type="PROSITE" id="PS51406">
    <property type="entry name" value="FIBRINOGEN_C_2"/>
    <property type="match status" value="1"/>
</dbReference>
<keyword evidence="1" id="KW-0812">Transmembrane</keyword>
<reference evidence="3" key="1">
    <citation type="submission" date="2022-01" db="EMBL/GenBank/DDBJ databases">
        <authorList>
            <person name="Braso-Vives M."/>
        </authorList>
    </citation>
    <scope>NUCLEOTIDE SEQUENCE</scope>
</reference>
<dbReference type="PANTHER" id="PTHR19143">
    <property type="entry name" value="FIBRINOGEN/TENASCIN/ANGIOPOEITIN"/>
    <property type="match status" value="1"/>
</dbReference>
<dbReference type="Pfam" id="PF00147">
    <property type="entry name" value="Fibrinogen_C"/>
    <property type="match status" value="1"/>
</dbReference>
<proteinExistence type="predicted"/>
<dbReference type="Proteomes" id="UP000838412">
    <property type="component" value="Chromosome 8"/>
</dbReference>
<keyword evidence="1" id="KW-0472">Membrane</keyword>
<dbReference type="PANTHER" id="PTHR19143:SF394">
    <property type="entry name" value="ANGIOPOIETIN-RELATED PROTEIN 3-LIKE"/>
    <property type="match status" value="1"/>
</dbReference>
<dbReference type="CDD" id="cd00087">
    <property type="entry name" value="FReD"/>
    <property type="match status" value="1"/>
</dbReference>
<dbReference type="EMBL" id="OV696693">
    <property type="protein sequence ID" value="CAH1271654.1"/>
    <property type="molecule type" value="Genomic_DNA"/>
</dbReference>
<evidence type="ECO:0000313" key="4">
    <source>
        <dbReference type="Proteomes" id="UP000838412"/>
    </source>
</evidence>
<dbReference type="SUPFAM" id="SSF56496">
    <property type="entry name" value="Fibrinogen C-terminal domain-like"/>
    <property type="match status" value="1"/>
</dbReference>
<dbReference type="InterPro" id="IPR036056">
    <property type="entry name" value="Fibrinogen-like_C"/>
</dbReference>
<dbReference type="GO" id="GO:0005615">
    <property type="term" value="C:extracellular space"/>
    <property type="evidence" value="ECO:0007669"/>
    <property type="project" value="TreeGrafter"/>
</dbReference>
<accession>A0A8K0AFB9</accession>
<dbReference type="InterPro" id="IPR014716">
    <property type="entry name" value="Fibrinogen_a/b/g_C_1"/>
</dbReference>
<dbReference type="SMART" id="SM00186">
    <property type="entry name" value="FBG"/>
    <property type="match status" value="1"/>
</dbReference>
<dbReference type="InterPro" id="IPR050373">
    <property type="entry name" value="Fibrinogen_C-term_domain"/>
</dbReference>
<dbReference type="NCBIfam" id="NF040941">
    <property type="entry name" value="GGGWT_bact"/>
    <property type="match status" value="1"/>
</dbReference>
<dbReference type="OrthoDB" id="6345539at2759"/>
<dbReference type="AlphaFoldDB" id="A0A8K0AFB9"/>
<evidence type="ECO:0000313" key="3">
    <source>
        <dbReference type="EMBL" id="CAH1271654.1"/>
    </source>
</evidence>
<organism evidence="3 4">
    <name type="scientific">Branchiostoma lanceolatum</name>
    <name type="common">Common lancelet</name>
    <name type="synonym">Amphioxus lanceolatum</name>
    <dbReference type="NCBI Taxonomy" id="7740"/>
    <lineage>
        <taxon>Eukaryota</taxon>
        <taxon>Metazoa</taxon>
        <taxon>Chordata</taxon>
        <taxon>Cephalochordata</taxon>
        <taxon>Leptocardii</taxon>
        <taxon>Amphioxiformes</taxon>
        <taxon>Branchiostomatidae</taxon>
        <taxon>Branchiostoma</taxon>
    </lineage>
</organism>
<protein>
    <submittedName>
        <fullName evidence="3">ANGPT2 protein</fullName>
    </submittedName>
</protein>
<dbReference type="InterPro" id="IPR002181">
    <property type="entry name" value="Fibrinogen_a/b/g_C_dom"/>
</dbReference>
<name>A0A8K0AFB9_BRALA</name>
<gene>
    <name evidence="3" type="primary">ANGPT2</name>
    <name evidence="3" type="ORF">BLAG_LOCUS23606</name>
</gene>
<keyword evidence="1" id="KW-1133">Transmembrane helix</keyword>
<dbReference type="Gene3D" id="3.90.215.10">
    <property type="entry name" value="Gamma Fibrinogen, chain A, domain 1"/>
    <property type="match status" value="1"/>
</dbReference>
<sequence length="375" mass="41250">MDQAYLDAQEDGNSPQGQCAEDVTLIRRCVLNLRPILGYVVAFCAGIAVAAIMAVIINGVIPNHQGPQGYLGPKILMPTTDLDIAPTNSTIVTMGTTAVESLLVTMATSTTRPVKTTLMTLPPISTTDDERGTELLLTDSTSCASLRPLPGPGTGVYTINIAGWNVPVLCDMDTAGGGWTVIQRRFDGSVDFDRRWKDYSDGFGHPSGEYWLGLKHVHQLTSRGRWTLRIDLERRDSDRTSLTPDPTLEPHAETVFWAEYGFRVSSESTNYRICLAGFTGTAGDSMNTVAYPWNAAGGMMFSTPDRDNDGSRSRHCAGRLKSGWWYNDCTLSGLNNKYPDNDGPCNSKDYMEWHFLSDRFHCLSKVSMKIRPADV</sequence>
<feature type="transmembrane region" description="Helical" evidence="1">
    <location>
        <begin position="36"/>
        <end position="61"/>
    </location>
</feature>
<keyword evidence="4" id="KW-1185">Reference proteome</keyword>
<feature type="domain" description="Fibrinogen C-terminal" evidence="2">
    <location>
        <begin position="134"/>
        <end position="374"/>
    </location>
</feature>
<evidence type="ECO:0000259" key="2">
    <source>
        <dbReference type="PROSITE" id="PS51406"/>
    </source>
</evidence>